<feature type="signal peptide" evidence="1">
    <location>
        <begin position="1"/>
        <end position="24"/>
    </location>
</feature>
<evidence type="ECO:0000313" key="3">
    <source>
        <dbReference type="Proteomes" id="UP000198287"/>
    </source>
</evidence>
<organism evidence="2 3">
    <name type="scientific">Folsomia candida</name>
    <name type="common">Springtail</name>
    <dbReference type="NCBI Taxonomy" id="158441"/>
    <lineage>
        <taxon>Eukaryota</taxon>
        <taxon>Metazoa</taxon>
        <taxon>Ecdysozoa</taxon>
        <taxon>Arthropoda</taxon>
        <taxon>Hexapoda</taxon>
        <taxon>Collembola</taxon>
        <taxon>Entomobryomorpha</taxon>
        <taxon>Isotomoidea</taxon>
        <taxon>Isotomidae</taxon>
        <taxon>Proisotominae</taxon>
        <taxon>Folsomia</taxon>
    </lineage>
</organism>
<protein>
    <submittedName>
        <fullName evidence="2">Uncharacterized protein</fullName>
    </submittedName>
</protein>
<dbReference type="OrthoDB" id="9973955at2759"/>
<evidence type="ECO:0000313" key="2">
    <source>
        <dbReference type="EMBL" id="OXA62988.1"/>
    </source>
</evidence>
<dbReference type="AlphaFoldDB" id="A0A226F0I3"/>
<reference evidence="2 3" key="1">
    <citation type="submission" date="2015-12" db="EMBL/GenBank/DDBJ databases">
        <title>The genome of Folsomia candida.</title>
        <authorList>
            <person name="Faddeeva A."/>
            <person name="Derks M.F."/>
            <person name="Anvar Y."/>
            <person name="Smit S."/>
            <person name="Van Straalen N."/>
            <person name="Roelofs D."/>
        </authorList>
    </citation>
    <scope>NUCLEOTIDE SEQUENCE [LARGE SCALE GENOMIC DNA]</scope>
    <source>
        <strain evidence="2 3">VU population</strain>
        <tissue evidence="2">Whole body</tissue>
    </source>
</reference>
<accession>A0A226F0I3</accession>
<dbReference type="Proteomes" id="UP000198287">
    <property type="component" value="Unassembled WGS sequence"/>
</dbReference>
<gene>
    <name evidence="2" type="ORF">Fcan01_00317</name>
</gene>
<evidence type="ECO:0000256" key="1">
    <source>
        <dbReference type="SAM" id="SignalP"/>
    </source>
</evidence>
<name>A0A226F0I3_FOLCA</name>
<feature type="chain" id="PRO_5012352889" evidence="1">
    <location>
        <begin position="25"/>
        <end position="103"/>
    </location>
</feature>
<proteinExistence type="predicted"/>
<keyword evidence="3" id="KW-1185">Reference proteome</keyword>
<sequence>MVKLETVFCIILCALLLQCSQCCGCSRKSEASTPSPPIEVPTTTTISEPEETVSQAAPILEKISNVSLINPASVTLRLFRLLGAEKVANSNPNDDDKSFFIAL</sequence>
<comment type="caution">
    <text evidence="2">The sequence shown here is derived from an EMBL/GenBank/DDBJ whole genome shotgun (WGS) entry which is preliminary data.</text>
</comment>
<dbReference type="EMBL" id="LNIX01000001">
    <property type="protein sequence ID" value="OXA62988.1"/>
    <property type="molecule type" value="Genomic_DNA"/>
</dbReference>
<keyword evidence="1" id="KW-0732">Signal</keyword>